<dbReference type="Pfam" id="PF07690">
    <property type="entry name" value="MFS_1"/>
    <property type="match status" value="1"/>
</dbReference>
<dbReference type="Gene3D" id="1.20.1250.20">
    <property type="entry name" value="MFS general substrate transporter like domains"/>
    <property type="match status" value="1"/>
</dbReference>
<accession>A0ABN1K2J8</accession>
<evidence type="ECO:0000256" key="2">
    <source>
        <dbReference type="ARBA" id="ARBA00022989"/>
    </source>
</evidence>
<evidence type="ECO:0000256" key="3">
    <source>
        <dbReference type="ARBA" id="ARBA00023136"/>
    </source>
</evidence>
<comment type="caution">
    <text evidence="6">The sequence shown here is derived from an EMBL/GenBank/DDBJ whole genome shotgun (WGS) entry which is preliminary data.</text>
</comment>
<gene>
    <name evidence="6" type="ORF">GCM10009433_04740</name>
</gene>
<proteinExistence type="predicted"/>
<evidence type="ECO:0000256" key="1">
    <source>
        <dbReference type="ARBA" id="ARBA00022692"/>
    </source>
</evidence>
<dbReference type="PANTHER" id="PTHR23521">
    <property type="entry name" value="TRANSPORTER MFS SUPERFAMILY"/>
    <property type="match status" value="1"/>
</dbReference>
<feature type="transmembrane region" description="Helical" evidence="4">
    <location>
        <begin position="46"/>
        <end position="64"/>
    </location>
</feature>
<organism evidence="6 7">
    <name type="scientific">Psychroflexus lacisalsi</name>
    <dbReference type="NCBI Taxonomy" id="503928"/>
    <lineage>
        <taxon>Bacteria</taxon>
        <taxon>Pseudomonadati</taxon>
        <taxon>Bacteroidota</taxon>
        <taxon>Flavobacteriia</taxon>
        <taxon>Flavobacteriales</taxon>
        <taxon>Flavobacteriaceae</taxon>
        <taxon>Psychroflexus</taxon>
    </lineage>
</organism>
<keyword evidence="3 4" id="KW-0472">Membrane</keyword>
<keyword evidence="7" id="KW-1185">Reference proteome</keyword>
<dbReference type="EMBL" id="BAAAGG010000005">
    <property type="protein sequence ID" value="GAA0753075.1"/>
    <property type="molecule type" value="Genomic_DNA"/>
</dbReference>
<feature type="transmembrane region" description="Helical" evidence="4">
    <location>
        <begin position="70"/>
        <end position="90"/>
    </location>
</feature>
<feature type="domain" description="Major facilitator superfamily (MFS) profile" evidence="5">
    <location>
        <begin position="1"/>
        <end position="128"/>
    </location>
</feature>
<protein>
    <recommendedName>
        <fullName evidence="5">Major facilitator superfamily (MFS) profile domain-containing protein</fullName>
    </recommendedName>
</protein>
<keyword evidence="2 4" id="KW-1133">Transmembrane helix</keyword>
<keyword evidence="1 4" id="KW-0812">Transmembrane</keyword>
<dbReference type="InterPro" id="IPR020846">
    <property type="entry name" value="MFS_dom"/>
</dbReference>
<evidence type="ECO:0000259" key="5">
    <source>
        <dbReference type="PROSITE" id="PS50850"/>
    </source>
</evidence>
<evidence type="ECO:0000256" key="4">
    <source>
        <dbReference type="SAM" id="Phobius"/>
    </source>
</evidence>
<feature type="transmembrane region" description="Helical" evidence="4">
    <location>
        <begin position="20"/>
        <end position="39"/>
    </location>
</feature>
<dbReference type="SUPFAM" id="SSF103473">
    <property type="entry name" value="MFS general substrate transporter"/>
    <property type="match status" value="1"/>
</dbReference>
<dbReference type="PANTHER" id="PTHR23521:SF3">
    <property type="entry name" value="MFS TRANSPORTER"/>
    <property type="match status" value="1"/>
</dbReference>
<dbReference type="PROSITE" id="PS50850">
    <property type="entry name" value="MFS"/>
    <property type="match status" value="1"/>
</dbReference>
<feature type="transmembrane region" description="Helical" evidence="4">
    <location>
        <begin position="102"/>
        <end position="123"/>
    </location>
</feature>
<reference evidence="6 7" key="1">
    <citation type="journal article" date="2019" name="Int. J. Syst. Evol. Microbiol.">
        <title>The Global Catalogue of Microorganisms (GCM) 10K type strain sequencing project: providing services to taxonomists for standard genome sequencing and annotation.</title>
        <authorList>
            <consortium name="The Broad Institute Genomics Platform"/>
            <consortium name="The Broad Institute Genome Sequencing Center for Infectious Disease"/>
            <person name="Wu L."/>
            <person name="Ma J."/>
        </authorList>
    </citation>
    <scope>NUCLEOTIDE SEQUENCE [LARGE SCALE GENOMIC DNA]</scope>
    <source>
        <strain evidence="6 7">JCM 16231</strain>
    </source>
</reference>
<sequence>MNELVVNFNLPSSALGHLTSAVQLGFIVGTLIFAVLSIADRFSPSRVFFFSAILGAGFNLAIVWEDNTMSSLLVFRFLTGFFLAGIYPVGMKIAADYYEKGLGKSLSFLVGALVLGTAFPHLLKDMTE</sequence>
<dbReference type="Proteomes" id="UP001500185">
    <property type="component" value="Unassembled WGS sequence"/>
</dbReference>
<evidence type="ECO:0000313" key="6">
    <source>
        <dbReference type="EMBL" id="GAA0753075.1"/>
    </source>
</evidence>
<evidence type="ECO:0000313" key="7">
    <source>
        <dbReference type="Proteomes" id="UP001500185"/>
    </source>
</evidence>
<dbReference type="InterPro" id="IPR011701">
    <property type="entry name" value="MFS"/>
</dbReference>
<name>A0ABN1K2J8_9FLAO</name>
<dbReference type="InterPro" id="IPR036259">
    <property type="entry name" value="MFS_trans_sf"/>
</dbReference>